<proteinExistence type="predicted"/>
<reference evidence="1" key="1">
    <citation type="submission" date="2023-04" db="EMBL/GenBank/DDBJ databases">
        <title>Ambrosiozyma monospora NBRC 10751.</title>
        <authorList>
            <person name="Ichikawa N."/>
            <person name="Sato H."/>
            <person name="Tonouchi N."/>
        </authorList>
    </citation>
    <scope>NUCLEOTIDE SEQUENCE</scope>
    <source>
        <strain evidence="1">NBRC 10751</strain>
    </source>
</reference>
<evidence type="ECO:0000313" key="1">
    <source>
        <dbReference type="EMBL" id="GMF01106.1"/>
    </source>
</evidence>
<evidence type="ECO:0000313" key="2">
    <source>
        <dbReference type="Proteomes" id="UP001165064"/>
    </source>
</evidence>
<accession>A0ACB5U3B2</accession>
<gene>
    <name evidence="1" type="ORF">Amon02_001116700</name>
</gene>
<keyword evidence="2" id="KW-1185">Reference proteome</keyword>
<sequence length="138" mass="15864">MGAIQTLIEEVQTLGTQALQNFLALSLVQQILLVVFFPFLYSLVWQAIYAMRNDRVPMVHYWIPWVGSAVVYGMQPYEFFHQCQQKYGDCFSFLMLGKVMTVYLGPKGHEFVLNAKLSDVSAEEAYTHLTTPVFEKKL</sequence>
<dbReference type="Proteomes" id="UP001165064">
    <property type="component" value="Unassembled WGS sequence"/>
</dbReference>
<dbReference type="EMBL" id="BSXS01011705">
    <property type="protein sequence ID" value="GMF01106.1"/>
    <property type="molecule type" value="Genomic_DNA"/>
</dbReference>
<name>A0ACB5U3B2_AMBMO</name>
<protein>
    <submittedName>
        <fullName evidence="1">Unnamed protein product</fullName>
    </submittedName>
</protein>
<organism evidence="1 2">
    <name type="scientific">Ambrosiozyma monospora</name>
    <name type="common">Yeast</name>
    <name type="synonym">Endomycopsis monosporus</name>
    <dbReference type="NCBI Taxonomy" id="43982"/>
    <lineage>
        <taxon>Eukaryota</taxon>
        <taxon>Fungi</taxon>
        <taxon>Dikarya</taxon>
        <taxon>Ascomycota</taxon>
        <taxon>Saccharomycotina</taxon>
        <taxon>Pichiomycetes</taxon>
        <taxon>Pichiales</taxon>
        <taxon>Pichiaceae</taxon>
        <taxon>Ambrosiozyma</taxon>
    </lineage>
</organism>
<comment type="caution">
    <text evidence="1">The sequence shown here is derived from an EMBL/GenBank/DDBJ whole genome shotgun (WGS) entry which is preliminary data.</text>
</comment>